<comment type="caution">
    <text evidence="1">The sequence shown here is derived from an EMBL/GenBank/DDBJ whole genome shotgun (WGS) entry which is preliminary data.</text>
</comment>
<accession>A0ABR6VYM5</accession>
<organism evidence="1 2">
    <name type="scientific">Rufibacter sediminis</name>
    <dbReference type="NCBI Taxonomy" id="2762756"/>
    <lineage>
        <taxon>Bacteria</taxon>
        <taxon>Pseudomonadati</taxon>
        <taxon>Bacteroidota</taxon>
        <taxon>Cytophagia</taxon>
        <taxon>Cytophagales</taxon>
        <taxon>Hymenobacteraceae</taxon>
        <taxon>Rufibacter</taxon>
    </lineage>
</organism>
<evidence type="ECO:0000313" key="2">
    <source>
        <dbReference type="Proteomes" id="UP000659698"/>
    </source>
</evidence>
<evidence type="ECO:0008006" key="3">
    <source>
        <dbReference type="Google" id="ProtNLM"/>
    </source>
</evidence>
<sequence>METLIEKYNTLQKQIVSELTEEQKVEEGSSTSALKTFVKEIHWNMLHHSIYVIEVGELAKKNFLKFGPEGTSGLPEMGRRYLRLFGLLSAVYQQKLAIENLLEIYEIEEKEKISSGLNSSEIINLCNQLGAHATHFRSNPSVSEHPYKKYDLSRAALEAKNTRQLIKKYEFESFDLLDDLIYFDKKAELTLSYMLAELLKKAYKNQGELYELYVTLQKEGDARSTKN</sequence>
<dbReference type="RefSeq" id="WP_186641969.1">
    <property type="nucleotide sequence ID" value="NZ_JACOAF010000058.1"/>
</dbReference>
<name>A0ABR6VYM5_9BACT</name>
<dbReference type="EMBL" id="JACOAF010000058">
    <property type="protein sequence ID" value="MBC3542261.1"/>
    <property type="molecule type" value="Genomic_DNA"/>
</dbReference>
<keyword evidence="2" id="KW-1185">Reference proteome</keyword>
<protein>
    <recommendedName>
        <fullName evidence="3">DinB family protein</fullName>
    </recommendedName>
</protein>
<gene>
    <name evidence="1" type="ORF">H7U12_21435</name>
</gene>
<dbReference type="Proteomes" id="UP000659698">
    <property type="component" value="Unassembled WGS sequence"/>
</dbReference>
<reference evidence="1 2" key="1">
    <citation type="journal article" date="2019" name="Int. J. Syst. Evol. Microbiol.">
        <title>Rufibacter sediminis sp. nov., isolated from freshwater lake sediment.</title>
        <authorList>
            <person name="Qu J.H."/>
            <person name="Zhang L.J."/>
            <person name="Fu Y.H."/>
            <person name="Li H.F."/>
        </authorList>
    </citation>
    <scope>NUCLEOTIDE SEQUENCE [LARGE SCALE GENOMIC DNA]</scope>
    <source>
        <strain evidence="1 2">H-1</strain>
    </source>
</reference>
<proteinExistence type="predicted"/>
<evidence type="ECO:0000313" key="1">
    <source>
        <dbReference type="EMBL" id="MBC3542261.1"/>
    </source>
</evidence>